<feature type="compositionally biased region" description="Polar residues" evidence="3">
    <location>
        <begin position="33"/>
        <end position="60"/>
    </location>
</feature>
<dbReference type="STRING" id="3076.A0A2P6TPK8"/>
<keyword evidence="5" id="KW-0378">Hydrolase</keyword>
<dbReference type="Pfam" id="PF00149">
    <property type="entry name" value="Metallophos"/>
    <property type="match status" value="1"/>
</dbReference>
<dbReference type="Gene3D" id="3.90.780.10">
    <property type="entry name" value="5'-Nucleotidase, C-terminal domain"/>
    <property type="match status" value="1"/>
</dbReference>
<reference evidence="5 6" key="1">
    <citation type="journal article" date="2018" name="Plant J.">
        <title>Genome sequences of Chlorella sorokiniana UTEX 1602 and Micractinium conductrix SAG 241.80: implications to maltose excretion by a green alga.</title>
        <authorList>
            <person name="Arriola M.B."/>
            <person name="Velmurugan N."/>
            <person name="Zhang Y."/>
            <person name="Plunkett M.H."/>
            <person name="Hondzo H."/>
            <person name="Barney B.M."/>
        </authorList>
    </citation>
    <scope>NUCLEOTIDE SEQUENCE [LARGE SCALE GENOMIC DNA]</scope>
    <source>
        <strain evidence="6">UTEX 1602</strain>
    </source>
</reference>
<dbReference type="PRINTS" id="PR01607">
    <property type="entry name" value="APYRASEFAMLY"/>
</dbReference>
<dbReference type="Gene3D" id="3.60.21.10">
    <property type="match status" value="1"/>
</dbReference>
<gene>
    <name evidence="5" type="ORF">C2E21_5165</name>
</gene>
<feature type="region of interest" description="Disordered" evidence="3">
    <location>
        <begin position="1422"/>
        <end position="1463"/>
    </location>
</feature>
<dbReference type="InterPro" id="IPR041677">
    <property type="entry name" value="DNA2/NAM7_AAA_11"/>
</dbReference>
<evidence type="ECO:0000256" key="3">
    <source>
        <dbReference type="SAM" id="MobiDB-lite"/>
    </source>
</evidence>
<feature type="compositionally biased region" description="Gly residues" evidence="3">
    <location>
        <begin position="298"/>
        <end position="309"/>
    </location>
</feature>
<dbReference type="Proteomes" id="UP000239899">
    <property type="component" value="Unassembled WGS sequence"/>
</dbReference>
<evidence type="ECO:0000259" key="4">
    <source>
        <dbReference type="SMART" id="SM00382"/>
    </source>
</evidence>
<dbReference type="PANTHER" id="PTHR11575">
    <property type="entry name" value="5'-NUCLEOTIDASE-RELATED"/>
    <property type="match status" value="1"/>
</dbReference>
<dbReference type="InterPro" id="IPR006179">
    <property type="entry name" value="5_nucleotidase/apyrase"/>
</dbReference>
<dbReference type="InterPro" id="IPR041679">
    <property type="entry name" value="DNA2/NAM7-like_C"/>
</dbReference>
<organism evidence="5 6">
    <name type="scientific">Chlorella sorokiniana</name>
    <name type="common">Freshwater green alga</name>
    <dbReference type="NCBI Taxonomy" id="3076"/>
    <lineage>
        <taxon>Eukaryota</taxon>
        <taxon>Viridiplantae</taxon>
        <taxon>Chlorophyta</taxon>
        <taxon>core chlorophytes</taxon>
        <taxon>Trebouxiophyceae</taxon>
        <taxon>Chlorellales</taxon>
        <taxon>Chlorellaceae</taxon>
        <taxon>Chlorella clade</taxon>
        <taxon>Chlorella</taxon>
    </lineage>
</organism>
<dbReference type="EMBL" id="LHPG02000009">
    <property type="protein sequence ID" value="PRW55968.1"/>
    <property type="molecule type" value="Genomic_DNA"/>
</dbReference>
<dbReference type="Pfam" id="PF02872">
    <property type="entry name" value="5_nucleotid_C"/>
    <property type="match status" value="1"/>
</dbReference>
<dbReference type="Gene3D" id="3.40.50.300">
    <property type="entry name" value="P-loop containing nucleotide triphosphate hydrolases"/>
    <property type="match status" value="2"/>
</dbReference>
<dbReference type="PANTHER" id="PTHR11575:SF24">
    <property type="entry name" value="5'-NUCLEOTIDASE"/>
    <property type="match status" value="1"/>
</dbReference>
<evidence type="ECO:0000313" key="6">
    <source>
        <dbReference type="Proteomes" id="UP000239899"/>
    </source>
</evidence>
<dbReference type="OrthoDB" id="6513042at2759"/>
<evidence type="ECO:0000313" key="5">
    <source>
        <dbReference type="EMBL" id="PRW55968.1"/>
    </source>
</evidence>
<dbReference type="Pfam" id="PF13087">
    <property type="entry name" value="AAA_12"/>
    <property type="match status" value="1"/>
</dbReference>
<dbReference type="InterPro" id="IPR027417">
    <property type="entry name" value="P-loop_NTPase"/>
</dbReference>
<dbReference type="SUPFAM" id="SSF52540">
    <property type="entry name" value="P-loop containing nucleoside triphosphate hydrolases"/>
    <property type="match status" value="1"/>
</dbReference>
<dbReference type="InterPro" id="IPR008334">
    <property type="entry name" value="5'-Nucleotdase_C"/>
</dbReference>
<evidence type="ECO:0000256" key="2">
    <source>
        <dbReference type="ARBA" id="ARBA00022729"/>
    </source>
</evidence>
<feature type="region of interest" description="Disordered" evidence="3">
    <location>
        <begin position="1270"/>
        <end position="1292"/>
    </location>
</feature>
<comment type="caution">
    <text evidence="5">The sequence shown here is derived from an EMBL/GenBank/DDBJ whole genome shotgun (WGS) entry which is preliminary data.</text>
</comment>
<dbReference type="InterPro" id="IPR004843">
    <property type="entry name" value="Calcineurin-like_PHP"/>
</dbReference>
<comment type="similarity">
    <text evidence="1">Belongs to the 5'-nucleotidase family.</text>
</comment>
<dbReference type="GO" id="GO:0004386">
    <property type="term" value="F:helicase activity"/>
    <property type="evidence" value="ECO:0007669"/>
    <property type="project" value="InterPro"/>
</dbReference>
<keyword evidence="6" id="KW-1185">Reference proteome</keyword>
<evidence type="ECO:0000256" key="1">
    <source>
        <dbReference type="ARBA" id="ARBA00006654"/>
    </source>
</evidence>
<sequence length="1990" mass="207208">MGELSLPELIQMLRLSLEEAAADSGEEPPPPASDNNATPSQNAHGTMISMNSTAAGTHSPQDGAAAPTAAIKQEPEPLIKTEEGQVVQPAGGSAAPAPAAAPAAANGPAEPMQLDEQPWDGMDVDDDAVGSDYPGVTRLPPSGGSGGSTTLGWQVALLVRLDAAGSPAVDAKPTEQLFGTATELEAALASDLAQLWQEQHCGPQSFGAFGREGHFNQSWFNHSVASYSLDAPLWAALAQLSTFSEFQAYLLQLQACGFLGVAAQTYSELQLPPEPWPDPKPASGCGTAVQPSSSPSQGAGGGNGGAGGGRMRREAWQPLGAGPAAGQQPAPQPPAGQQRAPQQAASPGGSPQGRAAVGASGSGGGSSADERLLKATFFSGLAYIQQAGKWRAVIPFQAQAGEPSKKPIILAHQQPMVAAVARDLAVFWRLDIRKQQGDGRGVQLQPPVLRDRYAADAGLVQQLTAASSIEQLRALLRTLRDRGTLGRLASELRQQLQQQLSTGQRAPDLQVLHVNDIHAHYDPSDANFGTTCDLDNGAPTCFGGVARLATAIVEAKAEGAAAGMDTLVLHAGDQFTGTLWDVVYTSNGYLIGAPFLKELGVQAFTFGNHEFDHGPELAAQFAANLTELGVPVLSCNLDVSKEPAFDGIELQNFTIVELPKSRTKVGIVGLTTVDTVFTSNPGRNIVFMNYSDALPGCVAAAKAAGAERIIALTHIGYDEDLGLAADAAAAGVGLIVGGHSHTLLYGTPAPVGEPQVASTPPPLLVSPATNESNTAEGPYPTLVKAADGRALPVVQALWGSRYMGRLDTAWDSQGSLTAANGTVVLLGGANSTNDVPEDPEITQQLDDLRGALNDLNSQILGSSLVFLDGDRVDVRSNETNLGDFVCDALYWYISSTGSGSGGGDVLEAYPGVPTVCLMSGGSLRVSIPPGNVSYGNVLDVLPFGNFLVVKKVNASIMTEALNNGLSGWTGDSSGAGRFPQVGGLRYSFNPQLPADSRLVNADLLPSGGGSPVPLASFNGDILLLTADYNANGGDNYTMFEAAPLVYDSSTLLASIVSDYATYTCDGHKKLRKNWKWLDGFVTQSGRDAKLFDESGSVVALGRLQEGETLAEGEEVARSFGQSIVVSVDAPCSRSEIQGGGGGSGSGSGGWNRLVDGVVQLGWPTAEEAARPARRVAVPDAFGGGGQQYVHTWCNALLEELNLRIAETAQAFHSAVAQAGPPQQQRPSAGGRNPGGGAAGALEARLRQARVVYSPNCELFIWKNLPGKGAWGGKRGGKRGREEASGGEEEDAGRKPENVYLILKGGRSKNAEYRKDDLWIISNNPEFRSGFAPGQLGDRSRAPWVAVVRSLWHGPNQDGKFEVEFMIPRPPGLGKSQAVHAIKGPDASTELGMIDLLRSGAALTLPLLPHLLRARGGGSGGSVAAAGLTPLQHRPGPAGGPPEPDGSPCYSCSDDEEGEGGMGAAAVAAAAADGLLESPLVQAERISRQFGLNQEQAEVLQYVAGWASVSSGGGSASKRRGSLGAAAAEGQPPPVCLVHGPFGSGKSTLLVALLHFLLEQRKREGSPLAGARMLVSAHTNVAVDRVLLGLLESGCTDFLRVGPLRRISRRLLGQSLHASDSKATGTAVAELREMLKEAGSPEERAVVQKELAAAERGADRQRKKLLKTVPIVGVTCCSSMLAALDNQQFQVVILDECSQMVEPLSVVPLLRAKAKFLIAAGDPLQLPPVVASPAHITAAPAGPGGGTRQLPGGGQQQGQLHGLLRPLFVRLAALGLPPFLLRRQYRCHPDIAAVPNAQFYGGRLIDGCSREQRTSLLPGLPSLVFLDVRGQEQHSAGRSASNQAEAEAVGAAVERLAAAGVSLGQIGVICIYRAQVALVRQLLERRLPQLEAAQQRRAQQAALAGGGSSSCEAEALALPGEEGDGEAAEEGEAPQATIQVATVDSFQGAECDAIILTTTVTRSSNFASDSCRLNVALTRARHNLIVPLKRG</sequence>
<dbReference type="GO" id="GO:0009166">
    <property type="term" value="P:nucleotide catabolic process"/>
    <property type="evidence" value="ECO:0007669"/>
    <property type="project" value="InterPro"/>
</dbReference>
<dbReference type="InterPro" id="IPR003593">
    <property type="entry name" value="AAA+_ATPase"/>
</dbReference>
<accession>A0A2P6TPK8</accession>
<feature type="region of interest" description="Disordered" evidence="3">
    <location>
        <begin position="270"/>
        <end position="366"/>
    </location>
</feature>
<keyword evidence="2" id="KW-0732">Signal</keyword>
<feature type="compositionally biased region" description="Low complexity" evidence="3">
    <location>
        <begin position="89"/>
        <end position="109"/>
    </location>
</feature>
<dbReference type="CDD" id="cd18808">
    <property type="entry name" value="SF1_C_Upf1"/>
    <property type="match status" value="1"/>
</dbReference>
<dbReference type="InterPro" id="IPR047187">
    <property type="entry name" value="SF1_C_Upf1"/>
</dbReference>
<feature type="region of interest" description="Disordered" evidence="3">
    <location>
        <begin position="1213"/>
        <end position="1238"/>
    </location>
</feature>
<dbReference type="InterPro" id="IPR036907">
    <property type="entry name" value="5'-Nucleotdase_C_sf"/>
</dbReference>
<feature type="compositionally biased region" description="Basic and acidic residues" evidence="3">
    <location>
        <begin position="73"/>
        <end position="83"/>
    </location>
</feature>
<feature type="compositionally biased region" description="Low complexity" evidence="3">
    <location>
        <begin position="317"/>
        <end position="359"/>
    </location>
</feature>
<dbReference type="InterPro" id="IPR029052">
    <property type="entry name" value="Metallo-depent_PP-like"/>
</dbReference>
<dbReference type="SUPFAM" id="SSF56300">
    <property type="entry name" value="Metallo-dependent phosphatases"/>
    <property type="match status" value="1"/>
</dbReference>
<dbReference type="SMART" id="SM00382">
    <property type="entry name" value="AAA"/>
    <property type="match status" value="1"/>
</dbReference>
<dbReference type="SUPFAM" id="SSF55816">
    <property type="entry name" value="5'-nucleotidase (syn. UDP-sugar hydrolase), C-terminal domain"/>
    <property type="match status" value="1"/>
</dbReference>
<dbReference type="GO" id="GO:0016787">
    <property type="term" value="F:hydrolase activity"/>
    <property type="evidence" value="ECO:0007669"/>
    <property type="project" value="UniProtKB-KW"/>
</dbReference>
<proteinExistence type="inferred from homology"/>
<protein>
    <submittedName>
        <fullName evidence="5">P-loop containing nucleoside triphosphate hydrolase</fullName>
    </submittedName>
</protein>
<feature type="domain" description="AAA+ ATPase" evidence="4">
    <location>
        <begin position="1531"/>
        <end position="1989"/>
    </location>
</feature>
<dbReference type="Pfam" id="PF13086">
    <property type="entry name" value="AAA_11"/>
    <property type="match status" value="1"/>
</dbReference>
<name>A0A2P6TPK8_CHLSO</name>
<feature type="region of interest" description="Disordered" evidence="3">
    <location>
        <begin position="17"/>
        <end position="109"/>
    </location>
</feature>